<dbReference type="GeneID" id="37117703"/>
<reference evidence="1 2" key="1">
    <citation type="submission" date="2016-12" db="EMBL/GenBank/DDBJ databases">
        <title>The genomes of Aspergillus section Nigri reveals drivers in fungal speciation.</title>
        <authorList>
            <consortium name="DOE Joint Genome Institute"/>
            <person name="Vesth T.C."/>
            <person name="Nybo J."/>
            <person name="Theobald S."/>
            <person name="Brandl J."/>
            <person name="Frisvad J.C."/>
            <person name="Nielsen K.F."/>
            <person name="Lyhne E.K."/>
            <person name="Kogle M.E."/>
            <person name="Kuo A."/>
            <person name="Riley R."/>
            <person name="Clum A."/>
            <person name="Nolan M."/>
            <person name="Lipzen A."/>
            <person name="Salamov A."/>
            <person name="Henrissat B."/>
            <person name="Wiebenga A."/>
            <person name="De Vries R.P."/>
            <person name="Grigoriev I.V."/>
            <person name="Mortensen U.H."/>
            <person name="Andersen M.R."/>
            <person name="Baker S.E."/>
        </authorList>
    </citation>
    <scope>NUCLEOTIDE SEQUENCE [LARGE SCALE GENOMIC DNA]</scope>
    <source>
        <strain evidence="1 2">CBS 115572</strain>
    </source>
</reference>
<sequence>MPQLTVLKLNLQKSQSIIHLLPVLTSRNFEITFTLKMRFFAVVALLASVAVARPAENGMLNTQLSCIGLNDRMCVGNLTSGMGCCPPLVCGSDHRCHSTYH</sequence>
<organism evidence="1 2">
    <name type="scientific">Aspergillus sclerotioniger CBS 115572</name>
    <dbReference type="NCBI Taxonomy" id="1450535"/>
    <lineage>
        <taxon>Eukaryota</taxon>
        <taxon>Fungi</taxon>
        <taxon>Dikarya</taxon>
        <taxon>Ascomycota</taxon>
        <taxon>Pezizomycotina</taxon>
        <taxon>Eurotiomycetes</taxon>
        <taxon>Eurotiomycetidae</taxon>
        <taxon>Eurotiales</taxon>
        <taxon>Aspergillaceae</taxon>
        <taxon>Aspergillus</taxon>
        <taxon>Aspergillus subgen. Circumdati</taxon>
    </lineage>
</organism>
<name>A0A317X482_9EURO</name>
<dbReference type="Proteomes" id="UP000246702">
    <property type="component" value="Unassembled WGS sequence"/>
</dbReference>
<dbReference type="EMBL" id="MSFK01000007">
    <property type="protein sequence ID" value="PWY93155.1"/>
    <property type="molecule type" value="Genomic_DNA"/>
</dbReference>
<dbReference type="OrthoDB" id="4459250at2759"/>
<proteinExistence type="predicted"/>
<evidence type="ECO:0000313" key="1">
    <source>
        <dbReference type="EMBL" id="PWY93155.1"/>
    </source>
</evidence>
<dbReference type="AlphaFoldDB" id="A0A317X482"/>
<evidence type="ECO:0000313" key="2">
    <source>
        <dbReference type="Proteomes" id="UP000246702"/>
    </source>
</evidence>
<dbReference type="RefSeq" id="XP_025469916.1">
    <property type="nucleotide sequence ID" value="XM_025615560.1"/>
</dbReference>
<accession>A0A317X482</accession>
<keyword evidence="2" id="KW-1185">Reference proteome</keyword>
<comment type="caution">
    <text evidence="1">The sequence shown here is derived from an EMBL/GenBank/DDBJ whole genome shotgun (WGS) entry which is preliminary data.</text>
</comment>
<gene>
    <name evidence="1" type="ORF">BO94DRAFT_583396</name>
</gene>
<protein>
    <submittedName>
        <fullName evidence="1">Uncharacterized protein</fullName>
    </submittedName>
</protein>